<feature type="transmembrane region" description="Helical" evidence="6">
    <location>
        <begin position="169"/>
        <end position="188"/>
    </location>
</feature>
<dbReference type="GO" id="GO:0140359">
    <property type="term" value="F:ABC-type transporter activity"/>
    <property type="evidence" value="ECO:0007669"/>
    <property type="project" value="InterPro"/>
</dbReference>
<feature type="transmembrane region" description="Helical" evidence="6">
    <location>
        <begin position="234"/>
        <end position="254"/>
    </location>
</feature>
<accession>A0A846X8W6</accession>
<feature type="transmembrane region" description="Helical" evidence="6">
    <location>
        <begin position="97"/>
        <end position="122"/>
    </location>
</feature>
<feature type="transmembrane region" description="Helical" evidence="6">
    <location>
        <begin position="53"/>
        <end position="76"/>
    </location>
</feature>
<name>A0A846X8W6_9NOCA</name>
<evidence type="ECO:0000259" key="7">
    <source>
        <dbReference type="PROSITE" id="PS51012"/>
    </source>
</evidence>
<evidence type="ECO:0000313" key="8">
    <source>
        <dbReference type="EMBL" id="NKY32428.1"/>
    </source>
</evidence>
<keyword evidence="2 6" id="KW-0812">Transmembrane</keyword>
<dbReference type="RefSeq" id="WP_084470721.1">
    <property type="nucleotide sequence ID" value="NZ_JAAXOO010000001.1"/>
</dbReference>
<gene>
    <name evidence="8" type="ORF">HGA13_04975</name>
</gene>
<keyword evidence="4 6" id="KW-0472">Membrane</keyword>
<sequence>MIRDSAIVAHRNLLTIMRVPTLLVTATVQPLMFVFLFAYVFGASLGGGEYREFLIAGIMAQTVAFSAAFTTVGLAGDLEKGIIDRMRALPMSRLAVLMGRTLSDLVVSMLSLLVMTICGYIVGWSIEGSVAEAALAYGVILLFAFAMSWVGALTGLLAPNVEVAQSAGLIWLFPLSFISSAFISAQTLPGPLRVIAEWNPITAVAATGRKLFENSAPPTFEAPTGWPAEHCVEYAVICSVVILLIAMPLALLRYRRVASR</sequence>
<feature type="domain" description="ABC transmembrane type-2" evidence="7">
    <location>
        <begin position="21"/>
        <end position="257"/>
    </location>
</feature>
<evidence type="ECO:0000256" key="5">
    <source>
        <dbReference type="ARBA" id="ARBA00023251"/>
    </source>
</evidence>
<dbReference type="PANTHER" id="PTHR43229:SF2">
    <property type="entry name" value="NODULATION PROTEIN J"/>
    <property type="match status" value="1"/>
</dbReference>
<evidence type="ECO:0000256" key="4">
    <source>
        <dbReference type="ARBA" id="ARBA00023136"/>
    </source>
</evidence>
<dbReference type="Pfam" id="PF01061">
    <property type="entry name" value="ABC2_membrane"/>
    <property type="match status" value="1"/>
</dbReference>
<keyword evidence="3 6" id="KW-1133">Transmembrane helix</keyword>
<keyword evidence="6" id="KW-0813">Transport</keyword>
<comment type="subcellular location">
    <subcellularLocation>
        <location evidence="6">Cell membrane</location>
        <topology evidence="6">Multi-pass membrane protein</topology>
    </subcellularLocation>
    <subcellularLocation>
        <location evidence="1">Membrane</location>
        <topology evidence="1">Multi-pass membrane protein</topology>
    </subcellularLocation>
</comment>
<dbReference type="InterPro" id="IPR047817">
    <property type="entry name" value="ABC2_TM_bact-type"/>
</dbReference>
<organism evidence="8 9">
    <name type="scientific">Nocardia speluncae</name>
    <dbReference type="NCBI Taxonomy" id="419477"/>
    <lineage>
        <taxon>Bacteria</taxon>
        <taxon>Bacillati</taxon>
        <taxon>Actinomycetota</taxon>
        <taxon>Actinomycetes</taxon>
        <taxon>Mycobacteriales</taxon>
        <taxon>Nocardiaceae</taxon>
        <taxon>Nocardia</taxon>
    </lineage>
</organism>
<proteinExistence type="inferred from homology"/>
<dbReference type="InterPro" id="IPR013525">
    <property type="entry name" value="ABC2_TM"/>
</dbReference>
<evidence type="ECO:0000256" key="1">
    <source>
        <dbReference type="ARBA" id="ARBA00004141"/>
    </source>
</evidence>
<comment type="caution">
    <text evidence="8">The sequence shown here is derived from an EMBL/GenBank/DDBJ whole genome shotgun (WGS) entry which is preliminary data.</text>
</comment>
<dbReference type="Proteomes" id="UP000565715">
    <property type="component" value="Unassembled WGS sequence"/>
</dbReference>
<dbReference type="PIRSF" id="PIRSF006648">
    <property type="entry name" value="DrrB"/>
    <property type="match status" value="1"/>
</dbReference>
<keyword evidence="5" id="KW-0046">Antibiotic resistance</keyword>
<keyword evidence="9" id="KW-1185">Reference proteome</keyword>
<reference evidence="8 9" key="1">
    <citation type="submission" date="2020-04" db="EMBL/GenBank/DDBJ databases">
        <title>MicrobeNet Type strains.</title>
        <authorList>
            <person name="Nicholson A.C."/>
        </authorList>
    </citation>
    <scope>NUCLEOTIDE SEQUENCE [LARGE SCALE GENOMIC DNA]</scope>
    <source>
        <strain evidence="8 9">DSM 45078</strain>
    </source>
</reference>
<evidence type="ECO:0000313" key="9">
    <source>
        <dbReference type="Proteomes" id="UP000565715"/>
    </source>
</evidence>
<dbReference type="PANTHER" id="PTHR43229">
    <property type="entry name" value="NODULATION PROTEIN J"/>
    <property type="match status" value="1"/>
</dbReference>
<protein>
    <recommendedName>
        <fullName evidence="6">Transport permease protein</fullName>
    </recommendedName>
</protein>
<dbReference type="GO" id="GO:0046677">
    <property type="term" value="P:response to antibiotic"/>
    <property type="evidence" value="ECO:0007669"/>
    <property type="project" value="UniProtKB-KW"/>
</dbReference>
<evidence type="ECO:0000256" key="3">
    <source>
        <dbReference type="ARBA" id="ARBA00022989"/>
    </source>
</evidence>
<dbReference type="InterPro" id="IPR000412">
    <property type="entry name" value="ABC_2_transport"/>
</dbReference>
<dbReference type="AlphaFoldDB" id="A0A846X8W6"/>
<feature type="transmembrane region" description="Helical" evidence="6">
    <location>
        <begin position="134"/>
        <end position="157"/>
    </location>
</feature>
<comment type="similarity">
    <text evidence="6">Belongs to the ABC-2 integral membrane protein family.</text>
</comment>
<dbReference type="PROSITE" id="PS51012">
    <property type="entry name" value="ABC_TM2"/>
    <property type="match status" value="1"/>
</dbReference>
<dbReference type="EMBL" id="JAAXOO010000001">
    <property type="protein sequence ID" value="NKY32428.1"/>
    <property type="molecule type" value="Genomic_DNA"/>
</dbReference>
<feature type="transmembrane region" description="Helical" evidence="6">
    <location>
        <begin position="21"/>
        <end position="41"/>
    </location>
</feature>
<evidence type="ECO:0000256" key="2">
    <source>
        <dbReference type="ARBA" id="ARBA00022692"/>
    </source>
</evidence>
<evidence type="ECO:0000256" key="6">
    <source>
        <dbReference type="RuleBase" id="RU361157"/>
    </source>
</evidence>
<dbReference type="GO" id="GO:0043190">
    <property type="term" value="C:ATP-binding cassette (ABC) transporter complex"/>
    <property type="evidence" value="ECO:0007669"/>
    <property type="project" value="InterPro"/>
</dbReference>
<keyword evidence="6" id="KW-1003">Cell membrane</keyword>
<dbReference type="InterPro" id="IPR051784">
    <property type="entry name" value="Nod_factor_ABC_transporter"/>
</dbReference>